<proteinExistence type="predicted"/>
<comment type="caution">
    <text evidence="3">The sequence shown here is derived from an EMBL/GenBank/DDBJ whole genome shotgun (WGS) entry which is preliminary data.</text>
</comment>
<keyword evidence="2" id="KW-1133">Transmembrane helix</keyword>
<feature type="compositionally biased region" description="Basic and acidic residues" evidence="1">
    <location>
        <begin position="170"/>
        <end position="189"/>
    </location>
</feature>
<accession>A0A397IJY4</accession>
<protein>
    <submittedName>
        <fullName evidence="3">Uncharacterized protein</fullName>
    </submittedName>
</protein>
<sequence>MEPEESKTPSESLQTVPIYQLDASSSDSESDEPSRSSAPVGATLQPPSGMPTQSILSHRVPVVPPQRSYTTPVPRHERQTSEISMVAESVQTRPSMDDDYLFEEESTSEEEQSPRQARLTVPTGPSSVPVLVESPTPQYETRSTTDVPEMPTVVESRGLIPLSLLSEPIRPSRHDPSHESKEKSIHRQSLETPQKGYEHTRGMSKEGGPPPERRSREENIYHHRESSDLLPLTLVSDRGGGGLTFSNNYAYLSPPFGRVLTRTQIMARISWFSQLTIFNIVYAFYKLSEDKSTTNIIGLVILPAIFFILYIIFVTGLTYIDLKKKGYDSAFTIIYYSPLMLFSLFFDEKKRVDASRFHEVNYGAKWWRIGTSNFREGVIMTLYCSSMISFVISDLVSRAVNQSNAQVSEVFNDFIPFFFMLVVFALGFITSIWAVVEAIVAGTMHGSGEGRKKLVGVLPNAFKTRR</sequence>
<evidence type="ECO:0000256" key="2">
    <source>
        <dbReference type="SAM" id="Phobius"/>
    </source>
</evidence>
<dbReference type="OrthoDB" id="2409517at2759"/>
<dbReference type="EMBL" id="PQFF01000201">
    <property type="protein sequence ID" value="RHZ75267.1"/>
    <property type="molecule type" value="Genomic_DNA"/>
</dbReference>
<evidence type="ECO:0000313" key="4">
    <source>
        <dbReference type="Proteomes" id="UP000266861"/>
    </source>
</evidence>
<gene>
    <name evidence="3" type="ORF">Glove_216g56</name>
</gene>
<feature type="transmembrane region" description="Helical" evidence="2">
    <location>
        <begin position="265"/>
        <end position="285"/>
    </location>
</feature>
<feature type="region of interest" description="Disordered" evidence="1">
    <location>
        <begin position="1"/>
        <end position="145"/>
    </location>
</feature>
<dbReference type="AlphaFoldDB" id="A0A397IJY4"/>
<keyword evidence="2" id="KW-0812">Transmembrane</keyword>
<name>A0A397IJY4_9GLOM</name>
<feature type="transmembrane region" description="Helical" evidence="2">
    <location>
        <begin position="297"/>
        <end position="320"/>
    </location>
</feature>
<feature type="compositionally biased region" description="Polar residues" evidence="1">
    <location>
        <begin position="135"/>
        <end position="145"/>
    </location>
</feature>
<feature type="region of interest" description="Disordered" evidence="1">
    <location>
        <begin position="165"/>
        <end position="216"/>
    </location>
</feature>
<organism evidence="3 4">
    <name type="scientific">Diversispora epigaea</name>
    <dbReference type="NCBI Taxonomy" id="1348612"/>
    <lineage>
        <taxon>Eukaryota</taxon>
        <taxon>Fungi</taxon>
        <taxon>Fungi incertae sedis</taxon>
        <taxon>Mucoromycota</taxon>
        <taxon>Glomeromycotina</taxon>
        <taxon>Glomeromycetes</taxon>
        <taxon>Diversisporales</taxon>
        <taxon>Diversisporaceae</taxon>
        <taxon>Diversispora</taxon>
    </lineage>
</organism>
<feature type="transmembrane region" description="Helical" evidence="2">
    <location>
        <begin position="417"/>
        <end position="443"/>
    </location>
</feature>
<keyword evidence="4" id="KW-1185">Reference proteome</keyword>
<feature type="compositionally biased region" description="Acidic residues" evidence="1">
    <location>
        <begin position="97"/>
        <end position="111"/>
    </location>
</feature>
<feature type="transmembrane region" description="Helical" evidence="2">
    <location>
        <begin position="377"/>
        <end position="397"/>
    </location>
</feature>
<dbReference type="Proteomes" id="UP000266861">
    <property type="component" value="Unassembled WGS sequence"/>
</dbReference>
<keyword evidence="2" id="KW-0472">Membrane</keyword>
<feature type="transmembrane region" description="Helical" evidence="2">
    <location>
        <begin position="326"/>
        <end position="346"/>
    </location>
</feature>
<evidence type="ECO:0000313" key="3">
    <source>
        <dbReference type="EMBL" id="RHZ75267.1"/>
    </source>
</evidence>
<evidence type="ECO:0000256" key="1">
    <source>
        <dbReference type="SAM" id="MobiDB-lite"/>
    </source>
</evidence>
<reference evidence="3 4" key="1">
    <citation type="submission" date="2018-08" db="EMBL/GenBank/DDBJ databases">
        <title>Genome and evolution of the arbuscular mycorrhizal fungus Diversispora epigaea (formerly Glomus versiforme) and its bacterial endosymbionts.</title>
        <authorList>
            <person name="Sun X."/>
            <person name="Fei Z."/>
            <person name="Harrison M."/>
        </authorList>
    </citation>
    <scope>NUCLEOTIDE SEQUENCE [LARGE SCALE GENOMIC DNA]</scope>
    <source>
        <strain evidence="3 4">IT104</strain>
    </source>
</reference>